<name>A0A183UW22_TOXCA</name>
<accession>A0A183UW22</accession>
<reference evidence="3 4" key="2">
    <citation type="submission" date="2018-11" db="EMBL/GenBank/DDBJ databases">
        <authorList>
            <consortium name="Pathogen Informatics"/>
        </authorList>
    </citation>
    <scope>NUCLEOTIDE SEQUENCE [LARGE SCALE GENOMIC DNA]</scope>
</reference>
<dbReference type="SMART" id="SM00595">
    <property type="entry name" value="MADF"/>
    <property type="match status" value="1"/>
</dbReference>
<dbReference type="PROSITE" id="PS00028">
    <property type="entry name" value="ZINC_FINGER_C2H2_1"/>
    <property type="match status" value="1"/>
</dbReference>
<dbReference type="InterPro" id="IPR052797">
    <property type="entry name" value="RegFact_GeneExpr_CellDeath"/>
</dbReference>
<evidence type="ECO:0000313" key="5">
    <source>
        <dbReference type="WBParaSite" id="TCNE_0001269201-mRNA-1"/>
    </source>
</evidence>
<evidence type="ECO:0000259" key="2">
    <source>
        <dbReference type="PROSITE" id="PS51029"/>
    </source>
</evidence>
<evidence type="ECO:0000256" key="1">
    <source>
        <dbReference type="SAM" id="MobiDB-lite"/>
    </source>
</evidence>
<keyword evidence="4" id="KW-1185">Reference proteome</keyword>
<gene>
    <name evidence="3" type="ORF">TCNE_LOCUS12692</name>
</gene>
<sequence>MSVCGRSEVAVSLKFKRDLIKVVKKIPALYDARCPDYKDVRNRPLLWQTVRDLMIAKGYSEVEAARCPIRWKSLRASYAKERIAAMKCATEGNSYKSRWLLYDDMEFFAAHIDDSDNRDLIDYETSDGAEPASVERKSVVVEDALTESDEDSANDVLQRYKVKRRRSVKESRAEEALAHVHATSSAVMSLCKALLREKTSGCGYCGHLTSGDRQFMRTLSGLTSQLDRTQAERFRKYLLQARRARVIAGCVIWECGVRRVRARLRGEGGARGAAAALGAARLACGMRHAKVCVSGLGGAHRSEREWGHRALKRRARRSCIPESLMSRRVVCPICDARMMTQKSLAEHAAKEHHEEGAEFKLQRKLFNSRSDFEQWMHLISVQTGEYFCVESRRPNTIYLRCSRSGRTRSTETGKRIACRTRKVQTHCTSFMTVRQEANGAVSAEFVLDHLGHANGCIGEQRHLQRDAAHIQRLSTEGNLVGLRTVPSGLELREPEQIALSMPLMDNLKCEGPSQRVQFGGNKDRLKNSCAPSERVESDHMNLEFFREVSGDEEPKSQILESQHISKRRYSQRANLPSVGVHDDDEVMTSNWQQIANVVESCGKVERTIETLAQPSISENTERQNGHVIAPSQLSDRGGKQEVGSFAEENRKRQRANSMTEQLCAEGACSGVAEVLSGLSTSDYNDTNGGEENDLNVVGDGRFVLVEVERLIKLVRRCASCGLLVRNVALSYDGAVPILTWGCTGDCAPSVWPLSHATQGRW</sequence>
<dbReference type="AlphaFoldDB" id="A0A183UW22"/>
<proteinExistence type="predicted"/>
<feature type="domain" description="MADF" evidence="2">
    <location>
        <begin position="18"/>
        <end position="113"/>
    </location>
</feature>
<dbReference type="PANTHER" id="PTHR33936">
    <property type="entry name" value="PROTEIN CBG17840"/>
    <property type="match status" value="1"/>
</dbReference>
<dbReference type="Pfam" id="PF10545">
    <property type="entry name" value="MADF_DNA_bdg"/>
    <property type="match status" value="1"/>
</dbReference>
<protein>
    <submittedName>
        <fullName evidence="5">MADF domain-containing protein</fullName>
    </submittedName>
</protein>
<dbReference type="PANTHER" id="PTHR33936:SF24">
    <property type="entry name" value="C2H2-TYPE DOMAIN-CONTAINING PROTEIN"/>
    <property type="match status" value="1"/>
</dbReference>
<organism evidence="4 5">
    <name type="scientific">Toxocara canis</name>
    <name type="common">Canine roundworm</name>
    <dbReference type="NCBI Taxonomy" id="6265"/>
    <lineage>
        <taxon>Eukaryota</taxon>
        <taxon>Metazoa</taxon>
        <taxon>Ecdysozoa</taxon>
        <taxon>Nematoda</taxon>
        <taxon>Chromadorea</taxon>
        <taxon>Rhabditida</taxon>
        <taxon>Spirurina</taxon>
        <taxon>Ascaridomorpha</taxon>
        <taxon>Ascaridoidea</taxon>
        <taxon>Toxocaridae</taxon>
        <taxon>Toxocara</taxon>
    </lineage>
</organism>
<dbReference type="PROSITE" id="PS51029">
    <property type="entry name" value="MADF"/>
    <property type="match status" value="1"/>
</dbReference>
<dbReference type="Proteomes" id="UP000050794">
    <property type="component" value="Unassembled WGS sequence"/>
</dbReference>
<evidence type="ECO:0000313" key="4">
    <source>
        <dbReference type="Proteomes" id="UP000050794"/>
    </source>
</evidence>
<dbReference type="EMBL" id="UYWY01021383">
    <property type="protein sequence ID" value="VDM44013.1"/>
    <property type="molecule type" value="Genomic_DNA"/>
</dbReference>
<dbReference type="InterPro" id="IPR006578">
    <property type="entry name" value="MADF-dom"/>
</dbReference>
<dbReference type="InterPro" id="IPR013087">
    <property type="entry name" value="Znf_C2H2_type"/>
</dbReference>
<feature type="region of interest" description="Disordered" evidence="1">
    <location>
        <begin position="615"/>
        <end position="640"/>
    </location>
</feature>
<dbReference type="WBParaSite" id="TCNE_0001269201-mRNA-1">
    <property type="protein sequence ID" value="TCNE_0001269201-mRNA-1"/>
    <property type="gene ID" value="TCNE_0001269201"/>
</dbReference>
<evidence type="ECO:0000313" key="3">
    <source>
        <dbReference type="EMBL" id="VDM44013.1"/>
    </source>
</evidence>
<reference evidence="5" key="1">
    <citation type="submission" date="2016-06" db="UniProtKB">
        <authorList>
            <consortium name="WormBaseParasite"/>
        </authorList>
    </citation>
    <scope>IDENTIFICATION</scope>
</reference>